<dbReference type="SUPFAM" id="SSF52833">
    <property type="entry name" value="Thioredoxin-like"/>
    <property type="match status" value="1"/>
</dbReference>
<feature type="domain" description="Thioredoxin" evidence="5">
    <location>
        <begin position="38"/>
        <end position="201"/>
    </location>
</feature>
<comment type="similarity">
    <text evidence="1">Belongs to the SCO1/2 family.</text>
</comment>
<accession>A0AB39HBM4</accession>
<keyword evidence="3" id="KW-0479">Metal-binding</keyword>
<evidence type="ECO:0000256" key="2">
    <source>
        <dbReference type="ARBA" id="ARBA00023008"/>
    </source>
</evidence>
<organism evidence="6">
    <name type="scientific">Vibrio sp. HB236076</name>
    <dbReference type="NCBI Taxonomy" id="3232307"/>
    <lineage>
        <taxon>Bacteria</taxon>
        <taxon>Pseudomonadati</taxon>
        <taxon>Pseudomonadota</taxon>
        <taxon>Gammaproteobacteria</taxon>
        <taxon>Vibrionales</taxon>
        <taxon>Vibrionaceae</taxon>
        <taxon>Vibrio</taxon>
    </lineage>
</organism>
<dbReference type="AlphaFoldDB" id="A0AB39HBM4"/>
<dbReference type="KEGG" id="vih:AB0763_01755"/>
<evidence type="ECO:0000256" key="4">
    <source>
        <dbReference type="PIRSR" id="PIRSR603782-2"/>
    </source>
</evidence>
<dbReference type="Gene3D" id="3.40.30.10">
    <property type="entry name" value="Glutaredoxin"/>
    <property type="match status" value="1"/>
</dbReference>
<evidence type="ECO:0000256" key="3">
    <source>
        <dbReference type="PIRSR" id="PIRSR603782-1"/>
    </source>
</evidence>
<dbReference type="EMBL" id="CP162601">
    <property type="protein sequence ID" value="XDK25399.1"/>
    <property type="molecule type" value="Genomic_DNA"/>
</dbReference>
<proteinExistence type="inferred from homology"/>
<keyword evidence="2 3" id="KW-0186">Copper</keyword>
<dbReference type="InterPro" id="IPR003782">
    <property type="entry name" value="SCO1/SenC"/>
</dbReference>
<dbReference type="Pfam" id="PF02630">
    <property type="entry name" value="SCO1-SenC"/>
    <property type="match status" value="1"/>
</dbReference>
<dbReference type="PROSITE" id="PS51352">
    <property type="entry name" value="THIOREDOXIN_2"/>
    <property type="match status" value="1"/>
</dbReference>
<feature type="disulfide bond" description="Redox-active" evidence="4">
    <location>
        <begin position="75"/>
        <end position="79"/>
    </location>
</feature>
<reference evidence="6" key="1">
    <citation type="submission" date="2024-07" db="EMBL/GenBank/DDBJ databases">
        <title>Genome Analysis of a Potential Novel Vibrio Species Secreting pH- and Thermo-stable Alginate Lyase and its Application in Producing Alginate Oligosaccharides.</title>
        <authorList>
            <person name="Huang H."/>
            <person name="Bao K."/>
        </authorList>
    </citation>
    <scope>NUCLEOTIDE SEQUENCE</scope>
    <source>
        <strain evidence="6">HB236076</strain>
    </source>
</reference>
<dbReference type="PANTHER" id="PTHR12151:SF25">
    <property type="entry name" value="LINALOOL DEHYDRATASE_ISOMERASE DOMAIN-CONTAINING PROTEIN"/>
    <property type="match status" value="1"/>
</dbReference>
<feature type="binding site" evidence="3">
    <location>
        <position position="79"/>
    </location>
    <ligand>
        <name>Cu cation</name>
        <dbReference type="ChEBI" id="CHEBI:23378"/>
    </ligand>
</feature>
<dbReference type="GO" id="GO:0046872">
    <property type="term" value="F:metal ion binding"/>
    <property type="evidence" value="ECO:0007669"/>
    <property type="project" value="UniProtKB-KW"/>
</dbReference>
<dbReference type="PANTHER" id="PTHR12151">
    <property type="entry name" value="ELECTRON TRANSPORT PROTIN SCO1/SENC FAMILY MEMBER"/>
    <property type="match status" value="1"/>
</dbReference>
<dbReference type="CDD" id="cd02968">
    <property type="entry name" value="SCO"/>
    <property type="match status" value="1"/>
</dbReference>
<gene>
    <name evidence="6" type="ORF">AB0763_01755</name>
</gene>
<keyword evidence="4" id="KW-1015">Disulfide bond</keyword>
<name>A0AB39HBM4_9VIBR</name>
<evidence type="ECO:0000259" key="5">
    <source>
        <dbReference type="PROSITE" id="PS51352"/>
    </source>
</evidence>
<dbReference type="RefSeq" id="WP_306102136.1">
    <property type="nucleotide sequence ID" value="NZ_CP162601.1"/>
</dbReference>
<feature type="binding site" evidence="3">
    <location>
        <position position="75"/>
    </location>
    <ligand>
        <name>Cu cation</name>
        <dbReference type="ChEBI" id="CHEBI:23378"/>
    </ligand>
</feature>
<feature type="binding site" evidence="3">
    <location>
        <position position="166"/>
    </location>
    <ligand>
        <name>Cu cation</name>
        <dbReference type="ChEBI" id="CHEBI:23378"/>
    </ligand>
</feature>
<dbReference type="InterPro" id="IPR036249">
    <property type="entry name" value="Thioredoxin-like_sf"/>
</dbReference>
<protein>
    <submittedName>
        <fullName evidence="6">SCO family protein</fullName>
    </submittedName>
</protein>
<sequence>MNQRLMTRLFVFGLLGLAAGIVVLYATFSTVPLGEKHRPIDELGGPFTLQTKQGPFSLSDIEGKVGVLYFGFLNCTEACPASIAVFRSALAQLSDEEKQDVQFVFISVDPARDSLDDLDAFSGYYGGDMVAVTGSEQEIDNLTRDYGVFFDLVDLEGSALEYTVDHSSRFYMVDQTGDLLTTMSHSTTPTELAARIQQIIKGEYTPPI</sequence>
<evidence type="ECO:0000256" key="1">
    <source>
        <dbReference type="ARBA" id="ARBA00010996"/>
    </source>
</evidence>
<dbReference type="InterPro" id="IPR013766">
    <property type="entry name" value="Thioredoxin_domain"/>
</dbReference>
<evidence type="ECO:0000313" key="6">
    <source>
        <dbReference type="EMBL" id="XDK25399.1"/>
    </source>
</evidence>